<dbReference type="PANTHER" id="PTHR43580:SF2">
    <property type="entry name" value="CYTOKINE-LIKE NUCLEAR FACTOR N-PAC"/>
    <property type="match status" value="1"/>
</dbReference>
<dbReference type="GO" id="GO:0050661">
    <property type="term" value="F:NADP binding"/>
    <property type="evidence" value="ECO:0007669"/>
    <property type="project" value="InterPro"/>
</dbReference>
<dbReference type="InParanoid" id="A0A1B7MZQ6"/>
<reference evidence="2 3" key="1">
    <citation type="submission" date="2016-06" db="EMBL/GenBank/DDBJ databases">
        <title>Comparative genomics of the ectomycorrhizal sister species Rhizopogon vinicolor and Rhizopogon vesiculosus (Basidiomycota: Boletales) reveals a divergence of the mating type B locus.</title>
        <authorList>
            <consortium name="DOE Joint Genome Institute"/>
            <person name="Mujic A.B."/>
            <person name="Kuo A."/>
            <person name="Tritt A."/>
            <person name="Lipzen A."/>
            <person name="Chen C."/>
            <person name="Johnson J."/>
            <person name="Sharma A."/>
            <person name="Barry K."/>
            <person name="Grigoriev I.V."/>
            <person name="Spatafora J.W."/>
        </authorList>
    </citation>
    <scope>NUCLEOTIDE SEQUENCE [LARGE SCALE GENOMIC DNA]</scope>
    <source>
        <strain evidence="2 3">AM-OR11-026</strain>
    </source>
</reference>
<dbReference type="InterPro" id="IPR006115">
    <property type="entry name" value="6PGDH_NADP-bd"/>
</dbReference>
<organism evidence="2 3">
    <name type="scientific">Rhizopogon vinicolor AM-OR11-026</name>
    <dbReference type="NCBI Taxonomy" id="1314800"/>
    <lineage>
        <taxon>Eukaryota</taxon>
        <taxon>Fungi</taxon>
        <taxon>Dikarya</taxon>
        <taxon>Basidiomycota</taxon>
        <taxon>Agaricomycotina</taxon>
        <taxon>Agaricomycetes</taxon>
        <taxon>Agaricomycetidae</taxon>
        <taxon>Boletales</taxon>
        <taxon>Suillineae</taxon>
        <taxon>Rhizopogonaceae</taxon>
        <taxon>Rhizopogon</taxon>
    </lineage>
</organism>
<dbReference type="SUPFAM" id="SSF51735">
    <property type="entry name" value="NAD(P)-binding Rossmann-fold domains"/>
    <property type="match status" value="1"/>
</dbReference>
<accession>A0A1B7MZQ6</accession>
<dbReference type="PANTHER" id="PTHR43580">
    <property type="entry name" value="OXIDOREDUCTASE GLYR1-RELATED"/>
    <property type="match status" value="1"/>
</dbReference>
<dbReference type="Gene3D" id="3.40.50.720">
    <property type="entry name" value="NAD(P)-binding Rossmann-like Domain"/>
    <property type="match status" value="1"/>
</dbReference>
<sequence length="178" mass="18602">MSPMPRLATVAAGAMGSAVAKRMTNFGCTVYTNLDERSEGTRKRAENAGMMDVSIDELVQKSDWILSILPPKDAVSFAERIVRGASQGGSATFVDCNAVNPETVKRIAGLFAGTSIGFVDAGIIGGPPKDKYDPTFYASAEDEGVLDEFAGLSKYGLKVSLLKGEGVGIGDASALKMA</sequence>
<evidence type="ECO:0000313" key="3">
    <source>
        <dbReference type="Proteomes" id="UP000092154"/>
    </source>
</evidence>
<dbReference type="InterPro" id="IPR036291">
    <property type="entry name" value="NAD(P)-bd_dom_sf"/>
</dbReference>
<evidence type="ECO:0000313" key="2">
    <source>
        <dbReference type="EMBL" id="OAX38086.1"/>
    </source>
</evidence>
<evidence type="ECO:0000259" key="1">
    <source>
        <dbReference type="Pfam" id="PF03446"/>
    </source>
</evidence>
<dbReference type="InterPro" id="IPR051265">
    <property type="entry name" value="HIBADH-related_NP60_sf"/>
</dbReference>
<name>A0A1B7MZQ6_9AGAM</name>
<feature type="domain" description="6-phosphogluconate dehydrogenase NADP-binding" evidence="1">
    <location>
        <begin position="8"/>
        <end position="144"/>
    </location>
</feature>
<dbReference type="OrthoDB" id="9988102at2759"/>
<dbReference type="Pfam" id="PF03446">
    <property type="entry name" value="NAD_binding_2"/>
    <property type="match status" value="1"/>
</dbReference>
<keyword evidence="3" id="KW-1185">Reference proteome</keyword>
<gene>
    <name evidence="2" type="ORF">K503DRAFT_770822</name>
</gene>
<dbReference type="STRING" id="1314800.A0A1B7MZQ6"/>
<dbReference type="AlphaFoldDB" id="A0A1B7MZQ6"/>
<proteinExistence type="predicted"/>
<dbReference type="Proteomes" id="UP000092154">
    <property type="component" value="Unassembled WGS sequence"/>
</dbReference>
<protein>
    <recommendedName>
        <fullName evidence="1">6-phosphogluconate dehydrogenase NADP-binding domain-containing protein</fullName>
    </recommendedName>
</protein>
<dbReference type="EMBL" id="KV448313">
    <property type="protein sequence ID" value="OAX38086.1"/>
    <property type="molecule type" value="Genomic_DNA"/>
</dbReference>